<reference evidence="2" key="1">
    <citation type="journal article" date="2020" name="Microbiol. Resour. Announc.">
        <title>Draft Genome Sequences of Thiorhodococcus mannitoliphagus and Thiorhodococcus minor, Purple Sulfur Photosynthetic Bacteria in the Gammaproteobacterial Family Chromatiaceae.</title>
        <authorList>
            <person name="Aviles F.A."/>
            <person name="Meyer T.E."/>
            <person name="Kyndt J.A."/>
        </authorList>
    </citation>
    <scope>NUCLEOTIDE SEQUENCE [LARGE SCALE GENOMIC DNA]</scope>
    <source>
        <strain evidence="2">DSM 18266</strain>
    </source>
</reference>
<sequence length="82" mass="9232">MRINDTARSQAEQVTVIQFLRQQGRDPFAIQADDRPLRALMEEAVDTKARELGLTPVRTGRVVWSEEHNALAEAVDWGADDV</sequence>
<name>A0A6P1DZ53_9GAMM</name>
<reference evidence="1 2" key="2">
    <citation type="submission" date="2020-02" db="EMBL/GenBank/DDBJ databases">
        <title>Genome sequences of Thiorhodococcus mannitoliphagus and Thiorhodococcus minor, purple sulfur photosynthetic bacteria in the gammaproteobacterial family, Chromatiaceae.</title>
        <authorList>
            <person name="Aviles F.A."/>
            <person name="Meyer T.E."/>
            <person name="Kyndt J.A."/>
        </authorList>
    </citation>
    <scope>NUCLEOTIDE SEQUENCE [LARGE SCALE GENOMIC DNA]</scope>
    <source>
        <strain evidence="1 2">DSM 18266</strain>
    </source>
</reference>
<keyword evidence="2" id="KW-1185">Reference proteome</keyword>
<dbReference type="Proteomes" id="UP000471640">
    <property type="component" value="Unassembled WGS sequence"/>
</dbReference>
<organism evidence="1 2">
    <name type="scientific">Thiorhodococcus mannitoliphagus</name>
    <dbReference type="NCBI Taxonomy" id="329406"/>
    <lineage>
        <taxon>Bacteria</taxon>
        <taxon>Pseudomonadati</taxon>
        <taxon>Pseudomonadota</taxon>
        <taxon>Gammaproteobacteria</taxon>
        <taxon>Chromatiales</taxon>
        <taxon>Chromatiaceae</taxon>
        <taxon>Thiorhodococcus</taxon>
    </lineage>
</organism>
<dbReference type="EMBL" id="JAAIJR010000247">
    <property type="protein sequence ID" value="NEX23597.1"/>
    <property type="molecule type" value="Genomic_DNA"/>
</dbReference>
<protein>
    <submittedName>
        <fullName evidence="1">Uncharacterized protein</fullName>
    </submittedName>
</protein>
<gene>
    <name evidence="1" type="ORF">G3480_25535</name>
</gene>
<dbReference type="RefSeq" id="WP_164657020.1">
    <property type="nucleotide sequence ID" value="NZ_JAAIJR010000247.1"/>
</dbReference>
<evidence type="ECO:0000313" key="2">
    <source>
        <dbReference type="Proteomes" id="UP000471640"/>
    </source>
</evidence>
<proteinExistence type="predicted"/>
<dbReference type="AlphaFoldDB" id="A0A6P1DZ53"/>
<evidence type="ECO:0000313" key="1">
    <source>
        <dbReference type="EMBL" id="NEX23597.1"/>
    </source>
</evidence>
<accession>A0A6P1DZ53</accession>
<comment type="caution">
    <text evidence="1">The sequence shown here is derived from an EMBL/GenBank/DDBJ whole genome shotgun (WGS) entry which is preliminary data.</text>
</comment>